<dbReference type="Pfam" id="PF22694">
    <property type="entry name" value="CtpB_N-like"/>
    <property type="match status" value="1"/>
</dbReference>
<dbReference type="GO" id="GO:0007165">
    <property type="term" value="P:signal transduction"/>
    <property type="evidence" value="ECO:0007669"/>
    <property type="project" value="TreeGrafter"/>
</dbReference>
<dbReference type="Gene3D" id="3.90.226.10">
    <property type="entry name" value="2-enoyl-CoA Hydratase, Chain A, domain 1"/>
    <property type="match status" value="1"/>
</dbReference>
<evidence type="ECO:0000256" key="2">
    <source>
        <dbReference type="ARBA" id="ARBA00022670"/>
    </source>
</evidence>
<keyword evidence="2 5" id="KW-0645">Protease</keyword>
<proteinExistence type="inferred from homology"/>
<dbReference type="InterPro" id="IPR029045">
    <property type="entry name" value="ClpP/crotonase-like_dom_sf"/>
</dbReference>
<dbReference type="SMART" id="SM00245">
    <property type="entry name" value="TSPc"/>
    <property type="match status" value="1"/>
</dbReference>
<accession>A0A1F5WRJ3</accession>
<dbReference type="InterPro" id="IPR005151">
    <property type="entry name" value="Tail-specific_protease"/>
</dbReference>
<dbReference type="SUPFAM" id="SSF50156">
    <property type="entry name" value="PDZ domain-like"/>
    <property type="match status" value="1"/>
</dbReference>
<dbReference type="InterPro" id="IPR055210">
    <property type="entry name" value="CtpA/B_N"/>
</dbReference>
<evidence type="ECO:0000256" key="5">
    <source>
        <dbReference type="RuleBase" id="RU004404"/>
    </source>
</evidence>
<dbReference type="PROSITE" id="PS50106">
    <property type="entry name" value="PDZ"/>
    <property type="match status" value="1"/>
</dbReference>
<name>A0A1F5WRJ3_9BACT</name>
<dbReference type="InterPro" id="IPR004447">
    <property type="entry name" value="Peptidase_S41A"/>
</dbReference>
<dbReference type="GO" id="GO:0004175">
    <property type="term" value="F:endopeptidase activity"/>
    <property type="evidence" value="ECO:0007669"/>
    <property type="project" value="TreeGrafter"/>
</dbReference>
<dbReference type="GO" id="GO:0006508">
    <property type="term" value="P:proteolysis"/>
    <property type="evidence" value="ECO:0007669"/>
    <property type="project" value="UniProtKB-KW"/>
</dbReference>
<evidence type="ECO:0000256" key="3">
    <source>
        <dbReference type="ARBA" id="ARBA00022801"/>
    </source>
</evidence>
<protein>
    <recommendedName>
        <fullName evidence="6">PDZ domain-containing protein</fullName>
    </recommendedName>
</protein>
<dbReference type="Pfam" id="PF03572">
    <property type="entry name" value="Peptidase_S41"/>
    <property type="match status" value="1"/>
</dbReference>
<dbReference type="NCBIfam" id="TIGR00225">
    <property type="entry name" value="prc"/>
    <property type="match status" value="1"/>
</dbReference>
<dbReference type="PANTHER" id="PTHR32060:SF30">
    <property type="entry name" value="CARBOXY-TERMINAL PROCESSING PROTEASE CTPA"/>
    <property type="match status" value="1"/>
</dbReference>
<dbReference type="PANTHER" id="PTHR32060">
    <property type="entry name" value="TAIL-SPECIFIC PROTEASE"/>
    <property type="match status" value="1"/>
</dbReference>
<dbReference type="Gene3D" id="2.30.42.10">
    <property type="match status" value="1"/>
</dbReference>
<dbReference type="Proteomes" id="UP000178425">
    <property type="component" value="Unassembled WGS sequence"/>
</dbReference>
<dbReference type="EMBL" id="MFHI01000030">
    <property type="protein sequence ID" value="OGF78293.1"/>
    <property type="molecule type" value="Genomic_DNA"/>
</dbReference>
<dbReference type="SMART" id="SM00228">
    <property type="entry name" value="PDZ"/>
    <property type="match status" value="1"/>
</dbReference>
<organism evidence="7 8">
    <name type="scientific">Candidatus Giovannonibacteria bacterium RIFCSPHIGHO2_02_43_13</name>
    <dbReference type="NCBI Taxonomy" id="1798330"/>
    <lineage>
        <taxon>Bacteria</taxon>
        <taxon>Candidatus Giovannoniibacteriota</taxon>
    </lineage>
</organism>
<keyword evidence="3 5" id="KW-0378">Hydrolase</keyword>
<dbReference type="GO" id="GO:0008236">
    <property type="term" value="F:serine-type peptidase activity"/>
    <property type="evidence" value="ECO:0007669"/>
    <property type="project" value="UniProtKB-KW"/>
</dbReference>
<dbReference type="Gene3D" id="3.30.750.44">
    <property type="match status" value="1"/>
</dbReference>
<comment type="caution">
    <text evidence="7">The sequence shown here is derived from an EMBL/GenBank/DDBJ whole genome shotgun (WGS) entry which is preliminary data.</text>
</comment>
<dbReference type="CDD" id="cd06782">
    <property type="entry name" value="cpPDZ_CPP-like"/>
    <property type="match status" value="1"/>
</dbReference>
<dbReference type="InterPro" id="IPR001478">
    <property type="entry name" value="PDZ"/>
</dbReference>
<evidence type="ECO:0000256" key="4">
    <source>
        <dbReference type="ARBA" id="ARBA00022825"/>
    </source>
</evidence>
<reference evidence="7 8" key="1">
    <citation type="journal article" date="2016" name="Nat. Commun.">
        <title>Thousands of microbial genomes shed light on interconnected biogeochemical processes in an aquifer system.</title>
        <authorList>
            <person name="Anantharaman K."/>
            <person name="Brown C.T."/>
            <person name="Hug L.A."/>
            <person name="Sharon I."/>
            <person name="Castelle C.J."/>
            <person name="Probst A.J."/>
            <person name="Thomas B.C."/>
            <person name="Singh A."/>
            <person name="Wilkins M.J."/>
            <person name="Karaoz U."/>
            <person name="Brodie E.L."/>
            <person name="Williams K.H."/>
            <person name="Hubbard S.S."/>
            <person name="Banfield J.F."/>
        </authorList>
    </citation>
    <scope>NUCLEOTIDE SEQUENCE [LARGE SCALE GENOMIC DNA]</scope>
</reference>
<gene>
    <name evidence="7" type="ORF">A2W54_04350</name>
</gene>
<sequence>MWNWKKLGLFIGATALLGAVFFVGLYTGLRLPAENKISKVLSQNPPAPLPDEVDFAAFWQAWSIAEQKFVDIDKIERQDMVYGAISGLLKSMDDPYTVFFTPEDNKAFQEEIKGEFQGVGMEVGIRKEILTVIAPLKGSPAERAGIRAGDKILKIDDKSSADLTLEEAVRTIRGEKGTKVKLVIIRNGEDDSRTFEIERAVINIPVLDTDNNASSKISKENGKPVEETDAEKNGIFVIKLYNFSETSPLKFREALRQFILSGNKKLILDLRNNPGGYLEAAVDIASWFLPQGDIVVTEDFGKGEKTDHRSRGYNIFKDLPMVVLVNEGSASASEILAGALRDHGKARLIGQKTFGKGSVQELLPLTADTSLKITIAKWLTPNGTSISEKGLEPDINVEFKKEDMDAGRDPVMEKAIEVLKSR</sequence>
<feature type="domain" description="PDZ" evidence="6">
    <location>
        <begin position="105"/>
        <end position="173"/>
    </location>
</feature>
<comment type="similarity">
    <text evidence="1 5">Belongs to the peptidase S41A family.</text>
</comment>
<dbReference type="InterPro" id="IPR036034">
    <property type="entry name" value="PDZ_sf"/>
</dbReference>
<evidence type="ECO:0000256" key="1">
    <source>
        <dbReference type="ARBA" id="ARBA00009179"/>
    </source>
</evidence>
<keyword evidence="4 5" id="KW-0720">Serine protease</keyword>
<dbReference type="AlphaFoldDB" id="A0A1F5WRJ3"/>
<dbReference type="Pfam" id="PF17820">
    <property type="entry name" value="PDZ_6"/>
    <property type="match status" value="1"/>
</dbReference>
<dbReference type="FunFam" id="2.30.42.10:FF:000063">
    <property type="entry name" value="Peptidase, S41 family"/>
    <property type="match status" value="1"/>
</dbReference>
<dbReference type="SUPFAM" id="SSF52096">
    <property type="entry name" value="ClpP/crotonase"/>
    <property type="match status" value="1"/>
</dbReference>
<dbReference type="CDD" id="cd07560">
    <property type="entry name" value="Peptidase_S41_CPP"/>
    <property type="match status" value="1"/>
</dbReference>
<evidence type="ECO:0000313" key="7">
    <source>
        <dbReference type="EMBL" id="OGF78293.1"/>
    </source>
</evidence>
<dbReference type="InterPro" id="IPR041489">
    <property type="entry name" value="PDZ_6"/>
</dbReference>
<evidence type="ECO:0000259" key="6">
    <source>
        <dbReference type="PROSITE" id="PS50106"/>
    </source>
</evidence>
<evidence type="ECO:0000313" key="8">
    <source>
        <dbReference type="Proteomes" id="UP000178425"/>
    </source>
</evidence>
<dbReference type="GO" id="GO:0030288">
    <property type="term" value="C:outer membrane-bounded periplasmic space"/>
    <property type="evidence" value="ECO:0007669"/>
    <property type="project" value="TreeGrafter"/>
</dbReference>